<keyword evidence="3" id="KW-1185">Reference proteome</keyword>
<dbReference type="InterPro" id="IPR009836">
    <property type="entry name" value="GRDP-like"/>
</dbReference>
<proteinExistence type="predicted"/>
<sequence>MAQPSSQRGESASAVPPAYENATDENINEVLEDFYKLDLNPDTYEGPTVDTCLAHPKLLSAFDKLRRRMADYEGLWDIWNSRAQNANPSALNVDGRADDILAKLREKRWSIYVVRAVDRYEAWWQSFVPRMLLEDDMLATSSTSAYESFTSTDQLMCWTTNILPPLDVLLVWHAHMLNPRLFLEDCLRHGYGTLWAAGMPWSSINDIIDPSFHYTVGDQCQANFTVRTGRAWSNEDDDNFQRLKCVHCSEWNDVPWTTCGQDENDTSSRPGLVGQGYGDGDFQFICSQCGDVTNKDSLNVSKFVRDVTNLVSHGWPMPGTILDAADGVPKQQQQDSSQLFPNRLVRQGILAEVLQKLKPGGTERPSNNAGQGLDPEYHSWYKVPAQHNRTQAD</sequence>
<feature type="region of interest" description="Disordered" evidence="1">
    <location>
        <begin position="357"/>
        <end position="393"/>
    </location>
</feature>
<protein>
    <submittedName>
        <fullName evidence="2">Uncharacterized protein</fullName>
    </submittedName>
</protein>
<dbReference type="PANTHER" id="PTHR34365:SF7">
    <property type="entry name" value="GLYCINE-RICH DOMAIN-CONTAINING PROTEIN 1"/>
    <property type="match status" value="1"/>
</dbReference>
<feature type="compositionally biased region" description="Polar residues" evidence="1">
    <location>
        <begin position="1"/>
        <end position="10"/>
    </location>
</feature>
<dbReference type="EMBL" id="QVQW01000008">
    <property type="protein sequence ID" value="RKU47561.1"/>
    <property type="molecule type" value="Genomic_DNA"/>
</dbReference>
<organism evidence="2 3">
    <name type="scientific">Coniochaeta pulveracea</name>
    <dbReference type="NCBI Taxonomy" id="177199"/>
    <lineage>
        <taxon>Eukaryota</taxon>
        <taxon>Fungi</taxon>
        <taxon>Dikarya</taxon>
        <taxon>Ascomycota</taxon>
        <taxon>Pezizomycotina</taxon>
        <taxon>Sordariomycetes</taxon>
        <taxon>Sordariomycetidae</taxon>
        <taxon>Coniochaetales</taxon>
        <taxon>Coniochaetaceae</taxon>
        <taxon>Coniochaeta</taxon>
    </lineage>
</organism>
<feature type="region of interest" description="Disordered" evidence="1">
    <location>
        <begin position="1"/>
        <end position="22"/>
    </location>
</feature>
<reference evidence="2 3" key="1">
    <citation type="submission" date="2018-08" db="EMBL/GenBank/DDBJ databases">
        <title>Draft genome of the lignicolous fungus Coniochaeta pulveracea.</title>
        <authorList>
            <person name="Borstlap C.J."/>
            <person name="De Witt R.N."/>
            <person name="Botha A."/>
            <person name="Volschenk H."/>
        </authorList>
    </citation>
    <scope>NUCLEOTIDE SEQUENCE [LARGE SCALE GENOMIC DNA]</scope>
    <source>
        <strain evidence="2 3">CAB683</strain>
    </source>
</reference>
<name>A0A420YI97_9PEZI</name>
<dbReference type="Pfam" id="PF07173">
    <property type="entry name" value="GRDP-like"/>
    <property type="match status" value="1"/>
</dbReference>
<evidence type="ECO:0000313" key="3">
    <source>
        <dbReference type="Proteomes" id="UP000275385"/>
    </source>
</evidence>
<comment type="caution">
    <text evidence="2">The sequence shown here is derived from an EMBL/GenBank/DDBJ whole genome shotgun (WGS) entry which is preliminary data.</text>
</comment>
<dbReference type="PANTHER" id="PTHR34365">
    <property type="entry name" value="ENOLASE (DUF1399)"/>
    <property type="match status" value="1"/>
</dbReference>
<dbReference type="Proteomes" id="UP000275385">
    <property type="component" value="Unassembled WGS sequence"/>
</dbReference>
<dbReference type="AlphaFoldDB" id="A0A420YI97"/>
<dbReference type="OrthoDB" id="2684236at2759"/>
<dbReference type="STRING" id="177199.A0A420YI97"/>
<accession>A0A420YI97</accession>
<evidence type="ECO:0000256" key="1">
    <source>
        <dbReference type="SAM" id="MobiDB-lite"/>
    </source>
</evidence>
<gene>
    <name evidence="2" type="ORF">DL546_006846</name>
</gene>
<evidence type="ECO:0000313" key="2">
    <source>
        <dbReference type="EMBL" id="RKU47561.1"/>
    </source>
</evidence>